<evidence type="ECO:0000256" key="2">
    <source>
        <dbReference type="ARBA" id="ARBA00023239"/>
    </source>
</evidence>
<proteinExistence type="inferred from homology"/>
<sequence>MSASTTNSFLQIHPKDNVLVALKDLPIGEVINWDNRIIILQDAVRAKHKFFIDELKPGEEVIMYGVLVGKAMVAISEGGLMTTENVYHASQDYAYREIDCSWQSPDVSGFESRTFNGYHRPDGKVGTANYWLFIPTVFCENRNLDVIREALYNTLGYNVTDKYKDFTTQLLQAYQEGRSIETFSTETIVASHPVKNRVFKNVDGIKFLNHQGGCGGTRQDASLLGNLLAAYADHPNVAGITILSLGCQHLQTQDLLADIQKRNPGFNKKVLIFEQQQSQSEDQLIREAILRTFEGLTEINKIERAPAPLSKLCVGVKCGGSDGFSGISANPAVGYTSDLLVALGAKVLLAEFPELCGAEQNLIDRCTDRQTAEKFIKLMREYDAQAHAVGSGFHMNPSPGNIKDGLITDAIKSTGAAKKGGTSPVVDVLDYTEPATRPGLNLVCTPGNDVEATTGKAASGATLILFTTGLGTPTGNPVCPVIKIATNTALATRMSDIIDIDTGAIIRGEKTIEEMGTEILEYCIKAASGELIPKAVQLNQDDFIPWKRGVSL</sequence>
<keyword evidence="4" id="KW-0378">Hydrolase</keyword>
<dbReference type="RefSeq" id="WP_133575932.1">
    <property type="nucleotide sequence ID" value="NZ_SNYC01000004.1"/>
</dbReference>
<gene>
    <name evidence="4" type="ORF">ATK78_2040</name>
</gene>
<evidence type="ECO:0000259" key="3">
    <source>
        <dbReference type="SMART" id="SM00858"/>
    </source>
</evidence>
<dbReference type="SMART" id="SM00858">
    <property type="entry name" value="SAF"/>
    <property type="match status" value="1"/>
</dbReference>
<comment type="caution">
    <text evidence="4">The sequence shown here is derived from an EMBL/GenBank/DDBJ whole genome shotgun (WGS) entry which is preliminary data.</text>
</comment>
<accession>A0A4R6SWS5</accession>
<dbReference type="GO" id="GO:0016787">
    <property type="term" value="F:hydrolase activity"/>
    <property type="evidence" value="ECO:0007669"/>
    <property type="project" value="UniProtKB-KW"/>
</dbReference>
<dbReference type="GO" id="GO:0016829">
    <property type="term" value="F:lyase activity"/>
    <property type="evidence" value="ECO:0007669"/>
    <property type="project" value="UniProtKB-KW"/>
</dbReference>
<dbReference type="InterPro" id="IPR007392">
    <property type="entry name" value="GD_AH_second"/>
</dbReference>
<protein>
    <submittedName>
        <fullName evidence="4">Altronate hydrolase</fullName>
    </submittedName>
</protein>
<evidence type="ECO:0000313" key="5">
    <source>
        <dbReference type="Proteomes" id="UP000295620"/>
    </source>
</evidence>
<evidence type="ECO:0000256" key="1">
    <source>
        <dbReference type="ARBA" id="ARBA00010986"/>
    </source>
</evidence>
<evidence type="ECO:0000313" key="4">
    <source>
        <dbReference type="EMBL" id="TDQ09881.1"/>
    </source>
</evidence>
<dbReference type="OrthoDB" id="9804574at2"/>
<organism evidence="4 5">
    <name type="scientific">Pedobacter metabolipauper</name>
    <dbReference type="NCBI Taxonomy" id="425513"/>
    <lineage>
        <taxon>Bacteria</taxon>
        <taxon>Pseudomonadati</taxon>
        <taxon>Bacteroidota</taxon>
        <taxon>Sphingobacteriia</taxon>
        <taxon>Sphingobacteriales</taxon>
        <taxon>Sphingobacteriaceae</taxon>
        <taxon>Pedobacter</taxon>
    </lineage>
</organism>
<dbReference type="InterPro" id="IPR052172">
    <property type="entry name" value="UxaA_altronate/galactarate_dh"/>
</dbReference>
<dbReference type="InterPro" id="IPR048332">
    <property type="entry name" value="GD_AH_C"/>
</dbReference>
<keyword evidence="2" id="KW-0456">Lyase</keyword>
<dbReference type="Gene3D" id="2.30.130.110">
    <property type="match status" value="1"/>
</dbReference>
<name>A0A4R6SWS5_9SPHI</name>
<dbReference type="PANTHER" id="PTHR30536">
    <property type="entry name" value="ALTRONATE/GALACTARATE DEHYDRATASE"/>
    <property type="match status" value="1"/>
</dbReference>
<dbReference type="Proteomes" id="UP000295620">
    <property type="component" value="Unassembled WGS sequence"/>
</dbReference>
<dbReference type="InterPro" id="IPR044144">
    <property type="entry name" value="SAF_UxaA/GarD"/>
</dbReference>
<dbReference type="InterPro" id="IPR013974">
    <property type="entry name" value="SAF"/>
</dbReference>
<dbReference type="Pfam" id="PF04295">
    <property type="entry name" value="GD_AH_second"/>
    <property type="match status" value="1"/>
</dbReference>
<dbReference type="AlphaFoldDB" id="A0A4R6SWS5"/>
<dbReference type="CDD" id="cd11613">
    <property type="entry name" value="SAF_AH_GD"/>
    <property type="match status" value="1"/>
</dbReference>
<feature type="domain" description="SAF" evidence="3">
    <location>
        <begin position="16"/>
        <end position="87"/>
    </location>
</feature>
<comment type="similarity">
    <text evidence="1">Belongs to the UxaA family.</text>
</comment>
<dbReference type="PANTHER" id="PTHR30536:SF5">
    <property type="entry name" value="ALTRONATE DEHYDRATASE"/>
    <property type="match status" value="1"/>
</dbReference>
<reference evidence="4 5" key="1">
    <citation type="submission" date="2019-03" db="EMBL/GenBank/DDBJ databases">
        <title>Genomic Encyclopedia of Archaeal and Bacterial Type Strains, Phase II (KMG-II): from individual species to whole genera.</title>
        <authorList>
            <person name="Goeker M."/>
        </authorList>
    </citation>
    <scope>NUCLEOTIDE SEQUENCE [LARGE SCALE GENOMIC DNA]</scope>
    <source>
        <strain evidence="4 5">DSM 19035</strain>
    </source>
</reference>
<dbReference type="Pfam" id="PF20629">
    <property type="entry name" value="GD_AH_C"/>
    <property type="match status" value="1"/>
</dbReference>
<dbReference type="EMBL" id="SNYC01000004">
    <property type="protein sequence ID" value="TDQ09881.1"/>
    <property type="molecule type" value="Genomic_DNA"/>
</dbReference>
<dbReference type="GO" id="GO:0019698">
    <property type="term" value="P:D-galacturonate catabolic process"/>
    <property type="evidence" value="ECO:0007669"/>
    <property type="project" value="TreeGrafter"/>
</dbReference>
<keyword evidence="5" id="KW-1185">Reference proteome</keyword>